<evidence type="ECO:0000313" key="4">
    <source>
        <dbReference type="Proteomes" id="UP001054837"/>
    </source>
</evidence>
<name>A0AAV4U4A7_9ARAC</name>
<evidence type="ECO:0000259" key="2">
    <source>
        <dbReference type="SMART" id="SM00651"/>
    </source>
</evidence>
<feature type="region of interest" description="Disordered" evidence="1">
    <location>
        <begin position="141"/>
        <end position="232"/>
    </location>
</feature>
<dbReference type="GO" id="GO:0006398">
    <property type="term" value="P:mRNA 3'-end processing by stem-loop binding and cleavage"/>
    <property type="evidence" value="ECO:0007669"/>
    <property type="project" value="TreeGrafter"/>
</dbReference>
<dbReference type="Pfam" id="PF01423">
    <property type="entry name" value="LSM"/>
    <property type="match status" value="1"/>
</dbReference>
<evidence type="ECO:0000256" key="1">
    <source>
        <dbReference type="SAM" id="MobiDB-lite"/>
    </source>
</evidence>
<dbReference type="GO" id="GO:0071209">
    <property type="term" value="F:U7 snRNA binding"/>
    <property type="evidence" value="ECO:0007669"/>
    <property type="project" value="InterPro"/>
</dbReference>
<dbReference type="AlphaFoldDB" id="A0AAV4U4A7"/>
<keyword evidence="4" id="KW-1185">Reference proteome</keyword>
<accession>A0AAV4U4A7</accession>
<sequence length="263" mass="29444">MSGYSSRRSEDDQRKHRRRRSSSGSRRSSSGSPEPRNENSLPTQFGKMEDHLEEEEGNNVLVRMREGFNHSPLGNLSPLLDDNVRIKVWTRNTKEVRGISTGSIVAFDKHWNLIMKNVHEVYFKPKKTKVPFLLDRKIGDKMPDLPPRVPKVKKEKNPEKAAQSAEDSAPIIEESASVAEESASVAEESVPVAEESAAKAEKAASKKEKKKKTKKKKNADEPNPHIITRSHAHLFIRGDNVVMVSILDTTSNGPDAEKSSDKD</sequence>
<evidence type="ECO:0000313" key="3">
    <source>
        <dbReference type="EMBL" id="GIY52624.1"/>
    </source>
</evidence>
<feature type="domain" description="Sm" evidence="2">
    <location>
        <begin position="78"/>
        <end position="246"/>
    </location>
</feature>
<comment type="caution">
    <text evidence="3">The sequence shown here is derived from an EMBL/GenBank/DDBJ whole genome shotgun (WGS) entry which is preliminary data.</text>
</comment>
<dbReference type="Proteomes" id="UP001054837">
    <property type="component" value="Unassembled WGS sequence"/>
</dbReference>
<dbReference type="Gene3D" id="2.30.30.100">
    <property type="match status" value="1"/>
</dbReference>
<dbReference type="SUPFAM" id="SSF50182">
    <property type="entry name" value="Sm-like ribonucleoproteins"/>
    <property type="match status" value="1"/>
</dbReference>
<feature type="compositionally biased region" description="Low complexity" evidence="1">
    <location>
        <begin position="22"/>
        <end position="40"/>
    </location>
</feature>
<feature type="compositionally biased region" description="Basic residues" evidence="1">
    <location>
        <begin position="207"/>
        <end position="217"/>
    </location>
</feature>
<dbReference type="PANTHER" id="PTHR21415">
    <property type="entry name" value="U7 SNRNA-ASSOCIATED SM-LIKE PROTEIN LSM11"/>
    <property type="match status" value="1"/>
</dbReference>
<feature type="compositionally biased region" description="Basic and acidic residues" evidence="1">
    <location>
        <begin position="196"/>
        <end position="206"/>
    </location>
</feature>
<gene>
    <name evidence="3" type="ORF">CDAR_479701</name>
</gene>
<feature type="region of interest" description="Disordered" evidence="1">
    <location>
        <begin position="1"/>
        <end position="44"/>
    </location>
</feature>
<protein>
    <recommendedName>
        <fullName evidence="2">Sm domain-containing protein</fullName>
    </recommendedName>
</protein>
<dbReference type="InterPro" id="IPR039267">
    <property type="entry name" value="Lsm11"/>
</dbReference>
<dbReference type="EMBL" id="BPLQ01010688">
    <property type="protein sequence ID" value="GIY52624.1"/>
    <property type="molecule type" value="Genomic_DNA"/>
</dbReference>
<feature type="compositionally biased region" description="Low complexity" evidence="1">
    <location>
        <begin position="173"/>
        <end position="195"/>
    </location>
</feature>
<organism evidence="3 4">
    <name type="scientific">Caerostris darwini</name>
    <dbReference type="NCBI Taxonomy" id="1538125"/>
    <lineage>
        <taxon>Eukaryota</taxon>
        <taxon>Metazoa</taxon>
        <taxon>Ecdysozoa</taxon>
        <taxon>Arthropoda</taxon>
        <taxon>Chelicerata</taxon>
        <taxon>Arachnida</taxon>
        <taxon>Araneae</taxon>
        <taxon>Araneomorphae</taxon>
        <taxon>Entelegynae</taxon>
        <taxon>Araneoidea</taxon>
        <taxon>Araneidae</taxon>
        <taxon>Caerostris</taxon>
    </lineage>
</organism>
<dbReference type="InterPro" id="IPR010920">
    <property type="entry name" value="LSM_dom_sf"/>
</dbReference>
<dbReference type="PANTHER" id="PTHR21415:SF1">
    <property type="entry name" value="U7 SNRNA-ASSOCIATED SM-LIKE PROTEIN LSM11"/>
    <property type="match status" value="1"/>
</dbReference>
<dbReference type="SMART" id="SM00651">
    <property type="entry name" value="Sm"/>
    <property type="match status" value="1"/>
</dbReference>
<proteinExistence type="predicted"/>
<reference evidence="3 4" key="1">
    <citation type="submission" date="2021-06" db="EMBL/GenBank/DDBJ databases">
        <title>Caerostris darwini draft genome.</title>
        <authorList>
            <person name="Kono N."/>
            <person name="Arakawa K."/>
        </authorList>
    </citation>
    <scope>NUCLEOTIDE SEQUENCE [LARGE SCALE GENOMIC DNA]</scope>
</reference>
<dbReference type="InterPro" id="IPR001163">
    <property type="entry name" value="Sm_dom_euk/arc"/>
</dbReference>
<dbReference type="GO" id="GO:0005683">
    <property type="term" value="C:U7 snRNP"/>
    <property type="evidence" value="ECO:0007669"/>
    <property type="project" value="TreeGrafter"/>
</dbReference>